<keyword evidence="2" id="KW-1185">Reference proteome</keyword>
<dbReference type="Proteomes" id="UP000190648">
    <property type="component" value="Unassembled WGS sequence"/>
</dbReference>
<dbReference type="AlphaFoldDB" id="A0A1V4J5X8"/>
<name>A0A1V4J5X8_PATFA</name>
<evidence type="ECO:0000313" key="2">
    <source>
        <dbReference type="Proteomes" id="UP000190648"/>
    </source>
</evidence>
<reference evidence="1 2" key="1">
    <citation type="submission" date="2016-02" db="EMBL/GenBank/DDBJ databases">
        <title>Band-tailed pigeon sequencing and assembly.</title>
        <authorList>
            <person name="Soares A.E."/>
            <person name="Novak B.J."/>
            <person name="Rice E.S."/>
            <person name="O'Connell B."/>
            <person name="Chang D."/>
            <person name="Weber S."/>
            <person name="Shapiro B."/>
        </authorList>
    </citation>
    <scope>NUCLEOTIDE SEQUENCE [LARGE SCALE GENOMIC DNA]</scope>
    <source>
        <strain evidence="1">BTP2013</strain>
        <tissue evidence="1">Blood</tissue>
    </source>
</reference>
<dbReference type="EMBL" id="LSYS01008925">
    <property type="protein sequence ID" value="OPJ67576.1"/>
    <property type="molecule type" value="Genomic_DNA"/>
</dbReference>
<protein>
    <submittedName>
        <fullName evidence="1">Uncharacterized protein</fullName>
    </submittedName>
</protein>
<proteinExistence type="predicted"/>
<accession>A0A1V4J5X8</accession>
<comment type="caution">
    <text evidence="1">The sequence shown here is derived from an EMBL/GenBank/DDBJ whole genome shotgun (WGS) entry which is preliminary data.</text>
</comment>
<organism evidence="1 2">
    <name type="scientific">Patagioenas fasciata monilis</name>
    <dbReference type="NCBI Taxonomy" id="372326"/>
    <lineage>
        <taxon>Eukaryota</taxon>
        <taxon>Metazoa</taxon>
        <taxon>Chordata</taxon>
        <taxon>Craniata</taxon>
        <taxon>Vertebrata</taxon>
        <taxon>Euteleostomi</taxon>
        <taxon>Archelosauria</taxon>
        <taxon>Archosauria</taxon>
        <taxon>Dinosauria</taxon>
        <taxon>Saurischia</taxon>
        <taxon>Theropoda</taxon>
        <taxon>Coelurosauria</taxon>
        <taxon>Aves</taxon>
        <taxon>Neognathae</taxon>
        <taxon>Neoaves</taxon>
        <taxon>Columbimorphae</taxon>
        <taxon>Columbiformes</taxon>
        <taxon>Columbidae</taxon>
        <taxon>Patagioenas</taxon>
    </lineage>
</organism>
<gene>
    <name evidence="1" type="ORF">AV530_001862</name>
</gene>
<sequence length="79" mass="8728">MRVPGPDGSWAPPFLPLVCSIGRATVFRLTTAHRTTLPARNPLSSAVPDVYFTWRNGGRRKRLLVNDVCEGLRLPSALQ</sequence>
<evidence type="ECO:0000313" key="1">
    <source>
        <dbReference type="EMBL" id="OPJ67576.1"/>
    </source>
</evidence>